<protein>
    <submittedName>
        <fullName evidence="1">Serine protease</fullName>
    </submittedName>
</protein>
<evidence type="ECO:0000313" key="2">
    <source>
        <dbReference type="Proteomes" id="UP000306631"/>
    </source>
</evidence>
<dbReference type="GO" id="GO:0006508">
    <property type="term" value="P:proteolysis"/>
    <property type="evidence" value="ECO:0007669"/>
    <property type="project" value="UniProtKB-KW"/>
</dbReference>
<dbReference type="Proteomes" id="UP000306631">
    <property type="component" value="Unassembled WGS sequence"/>
</dbReference>
<keyword evidence="1" id="KW-0645">Protease</keyword>
<dbReference type="Pfam" id="PF13365">
    <property type="entry name" value="Trypsin_2"/>
    <property type="match status" value="1"/>
</dbReference>
<dbReference type="AlphaFoldDB" id="A0A4S2D1F8"/>
<evidence type="ECO:0000313" key="1">
    <source>
        <dbReference type="EMBL" id="TGY33964.1"/>
    </source>
</evidence>
<dbReference type="RefSeq" id="WP_136005303.1">
    <property type="nucleotide sequence ID" value="NZ_SRYW01000008.1"/>
</dbReference>
<name>A0A4S2D1F8_STEMA</name>
<keyword evidence="1" id="KW-0378">Hydrolase</keyword>
<dbReference type="EMBL" id="SRYW01000008">
    <property type="protein sequence ID" value="TGY33964.1"/>
    <property type="molecule type" value="Genomic_DNA"/>
</dbReference>
<reference evidence="1 2" key="1">
    <citation type="submission" date="2019-04" db="EMBL/GenBank/DDBJ databases">
        <title>Microbes associate with the intestines of laboratory mice.</title>
        <authorList>
            <person name="Navarre W."/>
            <person name="Wong E."/>
            <person name="Huang K."/>
            <person name="Tropini C."/>
            <person name="Ng K."/>
            <person name="Yu B."/>
        </authorList>
    </citation>
    <scope>NUCLEOTIDE SEQUENCE [LARGE SCALE GENOMIC DNA]</scope>
    <source>
        <strain evidence="1 2">NM62_B4-13</strain>
    </source>
</reference>
<comment type="caution">
    <text evidence="1">The sequence shown here is derived from an EMBL/GenBank/DDBJ whole genome shotgun (WGS) entry which is preliminary data.</text>
</comment>
<accession>A0A4S2D1F8</accession>
<proteinExistence type="predicted"/>
<dbReference type="InterPro" id="IPR043504">
    <property type="entry name" value="Peptidase_S1_PA_chymotrypsin"/>
</dbReference>
<gene>
    <name evidence="1" type="ORF">E5352_11355</name>
</gene>
<dbReference type="OrthoDB" id="7041766at2"/>
<sequence>MSGTFAPNTFDAFRTHAPRFPYGQGAKHGTLFPIDDPFGLRRAVVPVFQRDVDGSIRGAGTAFHVDGWGRLLTADHVVDCVRARHLRQIKPDARISADITKSPHSTVLLGYGVVFGTVGIPEPCWAPIHRVDAIVAQKRANPLSELQGDAGFQIGPDIAGISTLLNADAPSFHTVAVNFSYRPNVGEMVFAVGYPELHFEAMSGDEIARYLREGMFGVYGTVTDLFPDGRGAAHPSPVFEVEADWPSGMSGGPVFNRFGEVIGIVSSSWEPSDGAPGLGYATCLAMIPEAPQLAPTLDDTNPGRRWGFCVYNSETSQLADVASSQGHAEALIAQLPPGHLVRRGSHLMGGYDFITGDAE</sequence>
<dbReference type="SUPFAM" id="SSF50494">
    <property type="entry name" value="Trypsin-like serine proteases"/>
    <property type="match status" value="1"/>
</dbReference>
<dbReference type="Gene3D" id="2.40.10.10">
    <property type="entry name" value="Trypsin-like serine proteases"/>
    <property type="match status" value="1"/>
</dbReference>
<organism evidence="1 2">
    <name type="scientific">Stenotrophomonas maltophilia</name>
    <name type="common">Pseudomonas maltophilia</name>
    <name type="synonym">Xanthomonas maltophilia</name>
    <dbReference type="NCBI Taxonomy" id="40324"/>
    <lineage>
        <taxon>Bacteria</taxon>
        <taxon>Pseudomonadati</taxon>
        <taxon>Pseudomonadota</taxon>
        <taxon>Gammaproteobacteria</taxon>
        <taxon>Lysobacterales</taxon>
        <taxon>Lysobacteraceae</taxon>
        <taxon>Stenotrophomonas</taxon>
        <taxon>Stenotrophomonas maltophilia group</taxon>
    </lineage>
</organism>
<dbReference type="InterPro" id="IPR009003">
    <property type="entry name" value="Peptidase_S1_PA"/>
</dbReference>
<dbReference type="GO" id="GO:0008233">
    <property type="term" value="F:peptidase activity"/>
    <property type="evidence" value="ECO:0007669"/>
    <property type="project" value="UniProtKB-KW"/>
</dbReference>